<dbReference type="eggNOG" id="ENOG50339SX">
    <property type="taxonomic scope" value="Bacteria"/>
</dbReference>
<reference evidence="1" key="1">
    <citation type="submission" date="2007-11" db="EMBL/GenBank/DDBJ databases">
        <authorList>
            <person name="Fulton L."/>
            <person name="Clifton S."/>
            <person name="Fulton B."/>
            <person name="Xu J."/>
            <person name="Minx P."/>
            <person name="Pepin K.H."/>
            <person name="Johnson M."/>
            <person name="Thiruvilangam P."/>
            <person name="Bhonagiri V."/>
            <person name="Nash W.E."/>
            <person name="Mardis E.R."/>
            <person name="Wilson R.K."/>
        </authorList>
    </citation>
    <scope>NUCLEOTIDE SEQUENCE [LARGE SCALE GENOMIC DNA]</scope>
    <source>
        <strain evidence="1">DSM 14662</strain>
    </source>
</reference>
<dbReference type="EMBL" id="ABAX03000013">
    <property type="protein sequence ID" value="EDR97426.1"/>
    <property type="molecule type" value="Genomic_DNA"/>
</dbReference>
<proteinExistence type="predicted"/>
<name>B0MEN8_ANACD</name>
<gene>
    <name evidence="1" type="ORF">ANACAC_02035</name>
</gene>
<dbReference type="AlphaFoldDB" id="B0MEN8"/>
<keyword evidence="2" id="KW-1185">Reference proteome</keyword>
<comment type="caution">
    <text evidence="1">The sequence shown here is derived from an EMBL/GenBank/DDBJ whole genome shotgun (WGS) entry which is preliminary data.</text>
</comment>
<dbReference type="Proteomes" id="UP000004935">
    <property type="component" value="Unassembled WGS sequence"/>
</dbReference>
<dbReference type="STRING" id="411490.ANACAC_02035"/>
<organism evidence="1 2">
    <name type="scientific">Anaerostipes caccae (strain DSM 14662 / CCUG 47493 / JCM 13470 / NCIMB 13811 / L1-92)</name>
    <dbReference type="NCBI Taxonomy" id="411490"/>
    <lineage>
        <taxon>Bacteria</taxon>
        <taxon>Bacillati</taxon>
        <taxon>Bacillota</taxon>
        <taxon>Clostridia</taxon>
        <taxon>Lachnospirales</taxon>
        <taxon>Lachnospiraceae</taxon>
        <taxon>Anaerostipes</taxon>
    </lineage>
</organism>
<accession>B0MEN8</accession>
<evidence type="ECO:0000313" key="1">
    <source>
        <dbReference type="EMBL" id="EDR97426.1"/>
    </source>
</evidence>
<reference evidence="1" key="2">
    <citation type="submission" date="2013-11" db="EMBL/GenBank/DDBJ databases">
        <title>Draft genome sequence of Anaerostipes caccae (DSM 14662).</title>
        <authorList>
            <person name="Sudarsanam P."/>
            <person name="Ley R."/>
            <person name="Guruge J."/>
            <person name="Turnbaugh P.J."/>
            <person name="Mahowald M."/>
            <person name="Liep D."/>
            <person name="Gordon J."/>
        </authorList>
    </citation>
    <scope>NUCLEOTIDE SEQUENCE</scope>
    <source>
        <strain evidence="1">DSM 14662</strain>
    </source>
</reference>
<sequence>MFMKMPVELVVSVILLCLGAFIMASYNGAALEEAGARAVHEDMIGRIEASGFDPLTIKECEKEASEKGYSLSIKNDGFYDDKPKYKVVLAYHLRIKLLGIASRQEIEGYAL</sequence>
<evidence type="ECO:0000313" key="2">
    <source>
        <dbReference type="Proteomes" id="UP000004935"/>
    </source>
</evidence>
<protein>
    <submittedName>
        <fullName evidence="1">Uncharacterized protein</fullName>
    </submittedName>
</protein>
<dbReference type="HOGENOM" id="CLU_2178316_0_0_9"/>